<evidence type="ECO:0000256" key="5">
    <source>
        <dbReference type="ARBA" id="ARBA00023004"/>
    </source>
</evidence>
<dbReference type="SMART" id="SM00702">
    <property type="entry name" value="P4Hc"/>
    <property type="match status" value="1"/>
</dbReference>
<accession>A0A6A6GEI6</accession>
<dbReference type="PANTHER" id="PTHR10869:SF236">
    <property type="entry name" value="PROLYL 4-HYDROXYLASE ALPHA SUBUNIT DOMAIN-CONTAINING PROTEIN"/>
    <property type="match status" value="1"/>
</dbReference>
<evidence type="ECO:0000259" key="7">
    <source>
        <dbReference type="SMART" id="SM00702"/>
    </source>
</evidence>
<organism evidence="8 9">
    <name type="scientific">Elsinoe ampelina</name>
    <dbReference type="NCBI Taxonomy" id="302913"/>
    <lineage>
        <taxon>Eukaryota</taxon>
        <taxon>Fungi</taxon>
        <taxon>Dikarya</taxon>
        <taxon>Ascomycota</taxon>
        <taxon>Pezizomycotina</taxon>
        <taxon>Dothideomycetes</taxon>
        <taxon>Dothideomycetidae</taxon>
        <taxon>Myriangiales</taxon>
        <taxon>Elsinoaceae</taxon>
        <taxon>Elsinoe</taxon>
    </lineage>
</organism>
<evidence type="ECO:0000313" key="9">
    <source>
        <dbReference type="Proteomes" id="UP000799538"/>
    </source>
</evidence>
<dbReference type="InterPro" id="IPR045054">
    <property type="entry name" value="P4HA-like"/>
</dbReference>
<sequence length="266" mass="29635">MPPKKAFRTKSSTPTTPPTWPPLHPRLASEKQRLTSLLSSQIITTPLFPIPLAATYRSFLASLPLTVVPQTRKKDHALRLNDRFSVQDPAFAAQLWSSTGLSDLVTSGLIDGENLSEADRTKLWGGEPIGLNPNIRVYRYREGHYFEKHYDEENLLPFELDKADGSKEKVQGRTTWTLLIYLSGPATGCEGGETVFYPEDESMGGFGKGSAKGNGIEEMMKNKVVASMEVGMALLHKHGRDCLLHEGRQVKNGEKWVIRSDLVVKR</sequence>
<name>A0A6A6GEI6_9PEZI</name>
<evidence type="ECO:0000313" key="8">
    <source>
        <dbReference type="EMBL" id="KAF2223933.1"/>
    </source>
</evidence>
<evidence type="ECO:0000256" key="2">
    <source>
        <dbReference type="ARBA" id="ARBA00022723"/>
    </source>
</evidence>
<reference evidence="9" key="1">
    <citation type="journal article" date="2020" name="Stud. Mycol.">
        <title>101 Dothideomycetes genomes: A test case for predicting lifestyles and emergence of pathogens.</title>
        <authorList>
            <person name="Haridas S."/>
            <person name="Albert R."/>
            <person name="Binder M."/>
            <person name="Bloem J."/>
            <person name="LaButti K."/>
            <person name="Salamov A."/>
            <person name="Andreopoulos B."/>
            <person name="Baker S."/>
            <person name="Barry K."/>
            <person name="Bills G."/>
            <person name="Bluhm B."/>
            <person name="Cannon C."/>
            <person name="Castanera R."/>
            <person name="Culley D."/>
            <person name="Daum C."/>
            <person name="Ezra D."/>
            <person name="Gonzalez J."/>
            <person name="Henrissat B."/>
            <person name="Kuo A."/>
            <person name="Liang C."/>
            <person name="Lipzen A."/>
            <person name="Lutzoni F."/>
            <person name="Magnuson J."/>
            <person name="Mondo S."/>
            <person name="Nolan M."/>
            <person name="Ohm R."/>
            <person name="Pangilinan J."/>
            <person name="Park H.-J."/>
            <person name="Ramirez L."/>
            <person name="Alfaro M."/>
            <person name="Sun H."/>
            <person name="Tritt A."/>
            <person name="Yoshinaga Y."/>
            <person name="Zwiers L.-H."/>
            <person name="Turgeon B."/>
            <person name="Goodwin S."/>
            <person name="Spatafora J."/>
            <person name="Crous P."/>
            <person name="Grigoriev I."/>
        </authorList>
    </citation>
    <scope>NUCLEOTIDE SEQUENCE [LARGE SCALE GENOMIC DNA]</scope>
    <source>
        <strain evidence="9">CECT 20119</strain>
    </source>
</reference>
<dbReference type="AlphaFoldDB" id="A0A6A6GEI6"/>
<dbReference type="InterPro" id="IPR006620">
    <property type="entry name" value="Pro_4_hyd_alph"/>
</dbReference>
<keyword evidence="9" id="KW-1185">Reference proteome</keyword>
<dbReference type="InterPro" id="IPR044862">
    <property type="entry name" value="Pro_4_hyd_alph_FE2OG_OXY"/>
</dbReference>
<comment type="cofactor">
    <cofactor evidence="1">
        <name>L-ascorbate</name>
        <dbReference type="ChEBI" id="CHEBI:38290"/>
    </cofactor>
</comment>
<gene>
    <name evidence="8" type="ORF">BDZ85DRAFT_94886</name>
</gene>
<keyword evidence="4" id="KW-0560">Oxidoreductase</keyword>
<evidence type="ECO:0000256" key="4">
    <source>
        <dbReference type="ARBA" id="ARBA00023002"/>
    </source>
</evidence>
<dbReference type="Gene3D" id="2.60.120.620">
    <property type="entry name" value="q2cbj1_9rhob like domain"/>
    <property type="match status" value="1"/>
</dbReference>
<keyword evidence="2" id="KW-0479">Metal-binding</keyword>
<evidence type="ECO:0000256" key="1">
    <source>
        <dbReference type="ARBA" id="ARBA00001961"/>
    </source>
</evidence>
<feature type="compositionally biased region" description="Pro residues" evidence="6">
    <location>
        <begin position="15"/>
        <end position="24"/>
    </location>
</feature>
<feature type="domain" description="Prolyl 4-hydroxylase alpha subunit" evidence="7">
    <location>
        <begin position="51"/>
        <end position="263"/>
    </location>
</feature>
<evidence type="ECO:0000256" key="6">
    <source>
        <dbReference type="SAM" id="MobiDB-lite"/>
    </source>
</evidence>
<dbReference type="PANTHER" id="PTHR10869">
    <property type="entry name" value="PROLYL 4-HYDROXYLASE ALPHA SUBUNIT"/>
    <property type="match status" value="1"/>
</dbReference>
<dbReference type="GO" id="GO:0005783">
    <property type="term" value="C:endoplasmic reticulum"/>
    <property type="evidence" value="ECO:0007669"/>
    <property type="project" value="TreeGrafter"/>
</dbReference>
<dbReference type="Pfam" id="PF13640">
    <property type="entry name" value="2OG-FeII_Oxy_3"/>
    <property type="match status" value="1"/>
</dbReference>
<protein>
    <recommendedName>
        <fullName evidence="7">Prolyl 4-hydroxylase alpha subunit domain-containing protein</fullName>
    </recommendedName>
</protein>
<dbReference type="GO" id="GO:0004656">
    <property type="term" value="F:procollagen-proline 4-dioxygenase activity"/>
    <property type="evidence" value="ECO:0007669"/>
    <property type="project" value="TreeGrafter"/>
</dbReference>
<dbReference type="OrthoDB" id="69177at2759"/>
<dbReference type="GO" id="GO:0005506">
    <property type="term" value="F:iron ion binding"/>
    <property type="evidence" value="ECO:0007669"/>
    <property type="project" value="InterPro"/>
</dbReference>
<dbReference type="EMBL" id="ML992505">
    <property type="protein sequence ID" value="KAF2223933.1"/>
    <property type="molecule type" value="Genomic_DNA"/>
</dbReference>
<proteinExistence type="predicted"/>
<keyword evidence="5" id="KW-0408">Iron</keyword>
<dbReference type="Proteomes" id="UP000799538">
    <property type="component" value="Unassembled WGS sequence"/>
</dbReference>
<feature type="region of interest" description="Disordered" evidence="6">
    <location>
        <begin position="1"/>
        <end position="24"/>
    </location>
</feature>
<keyword evidence="3" id="KW-0223">Dioxygenase</keyword>
<dbReference type="GO" id="GO:0031418">
    <property type="term" value="F:L-ascorbic acid binding"/>
    <property type="evidence" value="ECO:0007669"/>
    <property type="project" value="InterPro"/>
</dbReference>
<evidence type="ECO:0000256" key="3">
    <source>
        <dbReference type="ARBA" id="ARBA00022964"/>
    </source>
</evidence>